<protein>
    <recommendedName>
        <fullName evidence="1">Aminotransferase-like plant mobile domain-containing protein</fullName>
    </recommendedName>
</protein>
<dbReference type="Pfam" id="PF10536">
    <property type="entry name" value="PMD"/>
    <property type="match status" value="1"/>
</dbReference>
<dbReference type="AlphaFoldDB" id="A0A5C7IFJ5"/>
<dbReference type="PANTHER" id="PTHR46033">
    <property type="entry name" value="PROTEIN MAIN-LIKE 2"/>
    <property type="match status" value="1"/>
</dbReference>
<dbReference type="InterPro" id="IPR044824">
    <property type="entry name" value="MAIN-like"/>
</dbReference>
<evidence type="ECO:0000259" key="1">
    <source>
        <dbReference type="Pfam" id="PF10536"/>
    </source>
</evidence>
<proteinExistence type="predicted"/>
<dbReference type="EMBL" id="VAHF01000003">
    <property type="protein sequence ID" value="TXG67769.1"/>
    <property type="molecule type" value="Genomic_DNA"/>
</dbReference>
<dbReference type="GO" id="GO:0010073">
    <property type="term" value="P:meristem maintenance"/>
    <property type="evidence" value="ECO:0007669"/>
    <property type="project" value="InterPro"/>
</dbReference>
<feature type="domain" description="Aminotransferase-like plant mobile" evidence="1">
    <location>
        <begin position="19"/>
        <end position="94"/>
    </location>
</feature>
<reference evidence="3" key="1">
    <citation type="journal article" date="2019" name="Gigascience">
        <title>De novo genome assembly of the endangered Acer yangbiense, a plant species with extremely small populations endemic to Yunnan Province, China.</title>
        <authorList>
            <person name="Yang J."/>
            <person name="Wariss H.M."/>
            <person name="Tao L."/>
            <person name="Zhang R."/>
            <person name="Yun Q."/>
            <person name="Hollingsworth P."/>
            <person name="Dao Z."/>
            <person name="Luo G."/>
            <person name="Guo H."/>
            <person name="Ma Y."/>
            <person name="Sun W."/>
        </authorList>
    </citation>
    <scope>NUCLEOTIDE SEQUENCE [LARGE SCALE GENOMIC DNA]</scope>
    <source>
        <strain evidence="3">cv. Malutang</strain>
    </source>
</reference>
<dbReference type="Proteomes" id="UP000323000">
    <property type="component" value="Chromosome 3"/>
</dbReference>
<organism evidence="2 3">
    <name type="scientific">Acer yangbiense</name>
    <dbReference type="NCBI Taxonomy" id="1000413"/>
    <lineage>
        <taxon>Eukaryota</taxon>
        <taxon>Viridiplantae</taxon>
        <taxon>Streptophyta</taxon>
        <taxon>Embryophyta</taxon>
        <taxon>Tracheophyta</taxon>
        <taxon>Spermatophyta</taxon>
        <taxon>Magnoliopsida</taxon>
        <taxon>eudicotyledons</taxon>
        <taxon>Gunneridae</taxon>
        <taxon>Pentapetalae</taxon>
        <taxon>rosids</taxon>
        <taxon>malvids</taxon>
        <taxon>Sapindales</taxon>
        <taxon>Sapindaceae</taxon>
        <taxon>Hippocastanoideae</taxon>
        <taxon>Acereae</taxon>
        <taxon>Acer</taxon>
    </lineage>
</organism>
<sequence length="115" mass="13165">MLWLTKMASLHEPTWKKAGIHEAIWNSTYRIRRNGDLVHGLAEKWCSETKSFVFSWGEATITLEDLMIDGYSVLGSPVFISSGTKELKKREERREIEQSKTASIENFTLNATVET</sequence>
<gene>
    <name evidence="2" type="ORF">EZV62_009044</name>
</gene>
<comment type="caution">
    <text evidence="2">The sequence shown here is derived from an EMBL/GenBank/DDBJ whole genome shotgun (WGS) entry which is preliminary data.</text>
</comment>
<evidence type="ECO:0000313" key="3">
    <source>
        <dbReference type="Proteomes" id="UP000323000"/>
    </source>
</evidence>
<evidence type="ECO:0000313" key="2">
    <source>
        <dbReference type="EMBL" id="TXG67769.1"/>
    </source>
</evidence>
<dbReference type="PANTHER" id="PTHR46033:SF67">
    <property type="entry name" value="AMINOTRANSFERASE-LIKE, PLANT MOBILE DOMAIN FAMILY PROTEIN"/>
    <property type="match status" value="1"/>
</dbReference>
<accession>A0A5C7IFJ5</accession>
<dbReference type="OrthoDB" id="1109031at2759"/>
<dbReference type="InterPro" id="IPR019557">
    <property type="entry name" value="AminoTfrase-like_pln_mobile"/>
</dbReference>
<name>A0A5C7IFJ5_9ROSI</name>
<keyword evidence="3" id="KW-1185">Reference proteome</keyword>